<protein>
    <submittedName>
        <fullName evidence="1">Uncharacterized protein</fullName>
    </submittedName>
</protein>
<evidence type="ECO:0000313" key="1">
    <source>
        <dbReference type="EMBL" id="CAD8131266.1"/>
    </source>
</evidence>
<comment type="caution">
    <text evidence="1">The sequence shown here is derived from an EMBL/GenBank/DDBJ whole genome shotgun (WGS) entry which is preliminary data.</text>
</comment>
<accession>A0A8S1RTI5</accession>
<dbReference type="AlphaFoldDB" id="A0A8S1RTI5"/>
<gene>
    <name evidence="1" type="ORF">PSON_ATCC_30995.1.T4350001</name>
</gene>
<dbReference type="Proteomes" id="UP000692954">
    <property type="component" value="Unassembled WGS sequence"/>
</dbReference>
<reference evidence="1" key="1">
    <citation type="submission" date="2021-01" db="EMBL/GenBank/DDBJ databases">
        <authorList>
            <consortium name="Genoscope - CEA"/>
            <person name="William W."/>
        </authorList>
    </citation>
    <scope>NUCLEOTIDE SEQUENCE</scope>
</reference>
<dbReference type="PANTHER" id="PTHR33706">
    <property type="entry name" value="MORN VARIANT REPEAT PROTEIN"/>
    <property type="match status" value="1"/>
</dbReference>
<proteinExistence type="predicted"/>
<organism evidence="1 2">
    <name type="scientific">Paramecium sonneborni</name>
    <dbReference type="NCBI Taxonomy" id="65129"/>
    <lineage>
        <taxon>Eukaryota</taxon>
        <taxon>Sar</taxon>
        <taxon>Alveolata</taxon>
        <taxon>Ciliophora</taxon>
        <taxon>Intramacronucleata</taxon>
        <taxon>Oligohymenophorea</taxon>
        <taxon>Peniculida</taxon>
        <taxon>Parameciidae</taxon>
        <taxon>Paramecium</taxon>
    </lineage>
</organism>
<sequence length="329" mass="38100">MVRRQADGKYQIQNLKTSYVVVQIMMKMVRKFIGVKSIKIYQSFSNSILQIGSFSKGIKVGRWQIIYQANGKKDYKQIGGGSYNLEGNLKKIGKWEELDEGFNNQKQVIYKGEYNQNGIKQGRWDIMFDSQGKSEYKLMEIISGGGSYDLEGNLKKIGIWIELDEGFNNQKQIIYTGEYNINVIKQGRWDILFDNLGKSDYKLIGGGSYDLEGNQKKIGKWEDLDEGFNKQKLVIYKGEYNLKGIKIGKWDIMFDRWGTGDYNQIGGGSYDLEGNQQKLGYWVDLDDEFSICKQVTNQGDYNVLGKKTGIWMKKDLVHNFYYDKINYDY</sequence>
<name>A0A8S1RTI5_9CILI</name>
<dbReference type="PANTHER" id="PTHR33706:SF1">
    <property type="entry name" value="TPR REPEAT PROTEIN"/>
    <property type="match status" value="1"/>
</dbReference>
<dbReference type="EMBL" id="CAJJDN010000435">
    <property type="protein sequence ID" value="CAD8131266.1"/>
    <property type="molecule type" value="Genomic_DNA"/>
</dbReference>
<keyword evidence="2" id="KW-1185">Reference proteome</keyword>
<evidence type="ECO:0000313" key="2">
    <source>
        <dbReference type="Proteomes" id="UP000692954"/>
    </source>
</evidence>